<feature type="region of interest" description="Disordered" evidence="8">
    <location>
        <begin position="227"/>
        <end position="344"/>
    </location>
</feature>
<dbReference type="GO" id="GO:0000281">
    <property type="term" value="P:mitotic cytokinesis"/>
    <property type="evidence" value="ECO:0007669"/>
    <property type="project" value="TreeGrafter"/>
</dbReference>
<dbReference type="AlphaFoldDB" id="A0A811LB31"/>
<keyword evidence="5" id="KW-0159">Chromosome partition</keyword>
<evidence type="ECO:0000256" key="7">
    <source>
        <dbReference type="ARBA" id="ARBA00023242"/>
    </source>
</evidence>
<dbReference type="Pfam" id="PF03941">
    <property type="entry name" value="INCENP_ARK-bind"/>
    <property type="match status" value="1"/>
</dbReference>
<dbReference type="GO" id="GO:0030496">
    <property type="term" value="C:midbody"/>
    <property type="evidence" value="ECO:0007669"/>
    <property type="project" value="TreeGrafter"/>
</dbReference>
<feature type="compositionally biased region" description="Low complexity" evidence="8">
    <location>
        <begin position="289"/>
        <end position="307"/>
    </location>
</feature>
<feature type="compositionally biased region" description="Basic and acidic residues" evidence="8">
    <location>
        <begin position="227"/>
        <end position="269"/>
    </location>
</feature>
<evidence type="ECO:0000256" key="1">
    <source>
        <dbReference type="ARBA" id="ARBA00004123"/>
    </source>
</evidence>
<feature type="compositionally biased region" description="Polar residues" evidence="8">
    <location>
        <begin position="422"/>
        <end position="433"/>
    </location>
</feature>
<dbReference type="GO" id="GO:0051257">
    <property type="term" value="P:meiotic spindle midzone assembly"/>
    <property type="evidence" value="ECO:0007669"/>
    <property type="project" value="TreeGrafter"/>
</dbReference>
<feature type="region of interest" description="Disordered" evidence="8">
    <location>
        <begin position="202"/>
        <end position="221"/>
    </location>
</feature>
<evidence type="ECO:0000256" key="8">
    <source>
        <dbReference type="SAM" id="MobiDB-lite"/>
    </source>
</evidence>
<accession>A0A811LB31</accession>
<evidence type="ECO:0000313" key="11">
    <source>
        <dbReference type="Proteomes" id="UP000614601"/>
    </source>
</evidence>
<comment type="caution">
    <text evidence="10">The sequence shown here is derived from an EMBL/GenBank/DDBJ whole genome shotgun (WGS) entry which is preliminary data.</text>
</comment>
<gene>
    <name evidence="10" type="ORF">BOKJ2_LOCUS11223</name>
</gene>
<evidence type="ECO:0000256" key="4">
    <source>
        <dbReference type="ARBA" id="ARBA00022490"/>
    </source>
</evidence>
<dbReference type="Gene3D" id="6.10.250.2990">
    <property type="match status" value="1"/>
</dbReference>
<dbReference type="GO" id="GO:0000776">
    <property type="term" value="C:kinetochore"/>
    <property type="evidence" value="ECO:0007669"/>
    <property type="project" value="TreeGrafter"/>
</dbReference>
<dbReference type="EMBL" id="CAJFCW020000005">
    <property type="protein sequence ID" value="CAG9120135.1"/>
    <property type="molecule type" value="Genomic_DNA"/>
</dbReference>
<dbReference type="GO" id="GO:0005634">
    <property type="term" value="C:nucleus"/>
    <property type="evidence" value="ECO:0007669"/>
    <property type="project" value="UniProtKB-SubCell"/>
</dbReference>
<evidence type="ECO:0000256" key="5">
    <source>
        <dbReference type="ARBA" id="ARBA00022829"/>
    </source>
</evidence>
<keyword evidence="4" id="KW-0963">Cytoplasm</keyword>
<keyword evidence="11" id="KW-1185">Reference proteome</keyword>
<keyword evidence="6" id="KW-0206">Cytoskeleton</keyword>
<dbReference type="PANTHER" id="PTHR13142:SF1">
    <property type="entry name" value="INNER CENTROMERE PROTEIN"/>
    <property type="match status" value="1"/>
</dbReference>
<organism evidence="10 11">
    <name type="scientific">Bursaphelenchus okinawaensis</name>
    <dbReference type="NCBI Taxonomy" id="465554"/>
    <lineage>
        <taxon>Eukaryota</taxon>
        <taxon>Metazoa</taxon>
        <taxon>Ecdysozoa</taxon>
        <taxon>Nematoda</taxon>
        <taxon>Chromadorea</taxon>
        <taxon>Rhabditida</taxon>
        <taxon>Tylenchina</taxon>
        <taxon>Tylenchomorpha</taxon>
        <taxon>Aphelenchoidea</taxon>
        <taxon>Aphelenchoididae</taxon>
        <taxon>Bursaphelenchus</taxon>
    </lineage>
</organism>
<proteinExistence type="inferred from homology"/>
<feature type="domain" description="Inner centromere protein ARK-binding" evidence="9">
    <location>
        <begin position="431"/>
        <end position="489"/>
    </location>
</feature>
<name>A0A811LB31_9BILA</name>
<dbReference type="GO" id="GO:1990385">
    <property type="term" value="C:meiotic spindle midzone"/>
    <property type="evidence" value="ECO:0007669"/>
    <property type="project" value="TreeGrafter"/>
</dbReference>
<evidence type="ECO:0000313" key="10">
    <source>
        <dbReference type="EMBL" id="CAD5224727.1"/>
    </source>
</evidence>
<evidence type="ECO:0000259" key="9">
    <source>
        <dbReference type="Pfam" id="PF03941"/>
    </source>
</evidence>
<keyword evidence="7" id="KW-0539">Nucleus</keyword>
<feature type="region of interest" description="Disordered" evidence="8">
    <location>
        <begin position="416"/>
        <end position="447"/>
    </location>
</feature>
<sequence>MARTRGGAAKQTEDTLDSAILRALEAFGIDYNAVKERIETQVQEEYAEACDEVLQVRMELKKKLEACFEGHAIPSTPKKNYRPPAAFLAHRKPQLLDFDGEENATTSTENEARVSEDLDIVVASKNEHKTKVTETEMVIDDNVQHIHTEVHVREVQEVIEASPVARTPKRPPQPTPRTLKTPIHLVDVIPASPSPCITRPVTRAAVAPKPKSTKAITEELQRKNELAAQRKAEIQKEKAERKKYQNEERKRRVEENKRKKQLEEAQKKEEHRKKHEAIKRYQEEQRMATPGTPRTPGHTTTLPRTPGQTVNAPRTPGQKAVPPKRPRPKPVTIEETSESQSVHATEHVNIAQPVQAAAPEVKASPAVVREAEEQTQRLVIEETYTSFLDKENEVMDITVTPQTKRLNHSAYEMTPEKVPLPSTENDYNVADLSSNDETDNEDEPRKKVPNWAQKDQLRIHIASLKQRKTFEQINAHFGVVKPPRVSDIFQGPSKKTYKKLDETTLWESPIQNPRAAPLQNIRSLN</sequence>
<dbReference type="GO" id="GO:0051310">
    <property type="term" value="P:metaphase chromosome alignment"/>
    <property type="evidence" value="ECO:0007669"/>
    <property type="project" value="TreeGrafter"/>
</dbReference>
<dbReference type="Proteomes" id="UP000614601">
    <property type="component" value="Unassembled WGS sequence"/>
</dbReference>
<dbReference type="EMBL" id="CAJFDH010000005">
    <property type="protein sequence ID" value="CAD5224727.1"/>
    <property type="molecule type" value="Genomic_DNA"/>
</dbReference>
<protein>
    <recommendedName>
        <fullName evidence="9">Inner centromere protein ARK-binding domain-containing protein</fullName>
    </recommendedName>
</protein>
<dbReference type="Proteomes" id="UP000783686">
    <property type="component" value="Unassembled WGS sequence"/>
</dbReference>
<dbReference type="OrthoDB" id="6123at2759"/>
<comment type="similarity">
    <text evidence="3">Belongs to the INCENP family.</text>
</comment>
<evidence type="ECO:0000256" key="3">
    <source>
        <dbReference type="ARBA" id="ARBA00010042"/>
    </source>
</evidence>
<dbReference type="GO" id="GO:0032133">
    <property type="term" value="C:chromosome passenger complex"/>
    <property type="evidence" value="ECO:0007669"/>
    <property type="project" value="TreeGrafter"/>
</dbReference>
<evidence type="ECO:0000256" key="6">
    <source>
        <dbReference type="ARBA" id="ARBA00023212"/>
    </source>
</evidence>
<reference evidence="10" key="1">
    <citation type="submission" date="2020-09" db="EMBL/GenBank/DDBJ databases">
        <authorList>
            <person name="Kikuchi T."/>
        </authorList>
    </citation>
    <scope>NUCLEOTIDE SEQUENCE</scope>
    <source>
        <strain evidence="10">SH1</strain>
    </source>
</reference>
<comment type="subcellular location">
    <subcellularLocation>
        <location evidence="2">Cytoplasm</location>
        <location evidence="2">Cytoskeleton</location>
        <location evidence="2">Spindle</location>
    </subcellularLocation>
    <subcellularLocation>
        <location evidence="1">Nucleus</location>
    </subcellularLocation>
</comment>
<evidence type="ECO:0000256" key="2">
    <source>
        <dbReference type="ARBA" id="ARBA00004186"/>
    </source>
</evidence>
<dbReference type="PANTHER" id="PTHR13142">
    <property type="entry name" value="INNER CENTROMERE PROTEIN"/>
    <property type="match status" value="1"/>
</dbReference>
<dbReference type="InterPro" id="IPR005635">
    <property type="entry name" value="Inner_centromere_prot_ARK-bd"/>
</dbReference>